<comment type="function">
    <text evidence="7">An essential GTPase which binds GTP, GDP and possibly (p)ppGpp with moderate affinity, with high nucleotide exchange rates and a fairly low GTP hydrolysis rate. Plays a role in control of the cell cycle, stress response, ribosome biogenesis and in those bacteria that undergo differentiation, in morphogenesis control.</text>
</comment>
<evidence type="ECO:0000313" key="11">
    <source>
        <dbReference type="EMBL" id="RKX66564.1"/>
    </source>
</evidence>
<dbReference type="PROSITE" id="PS51883">
    <property type="entry name" value="OBG"/>
    <property type="match status" value="1"/>
</dbReference>
<dbReference type="Pfam" id="PF01018">
    <property type="entry name" value="GTP1_OBG"/>
    <property type="match status" value="1"/>
</dbReference>
<dbReference type="SUPFAM" id="SSF82051">
    <property type="entry name" value="Obg GTP-binding protein N-terminal domain"/>
    <property type="match status" value="1"/>
</dbReference>
<feature type="binding site" evidence="7">
    <location>
        <position position="174"/>
    </location>
    <ligand>
        <name>Mg(2+)</name>
        <dbReference type="ChEBI" id="CHEBI:18420"/>
    </ligand>
</feature>
<dbReference type="Gene3D" id="2.70.210.12">
    <property type="entry name" value="GTP1/OBG domain"/>
    <property type="match status" value="1"/>
</dbReference>
<evidence type="ECO:0000256" key="3">
    <source>
        <dbReference type="ARBA" id="ARBA00022741"/>
    </source>
</evidence>
<dbReference type="AlphaFoldDB" id="A0A660S8V8"/>
<dbReference type="InterPro" id="IPR006169">
    <property type="entry name" value="GTP1_OBG_dom"/>
</dbReference>
<evidence type="ECO:0000259" key="10">
    <source>
        <dbReference type="PROSITE" id="PS51883"/>
    </source>
</evidence>
<reference evidence="11 12" key="1">
    <citation type="submission" date="2018-06" db="EMBL/GenBank/DDBJ databases">
        <title>Extensive metabolic versatility and redundancy in microbially diverse, dynamic hydrothermal sediments.</title>
        <authorList>
            <person name="Dombrowski N."/>
            <person name="Teske A."/>
            <person name="Baker B.J."/>
        </authorList>
    </citation>
    <scope>NUCLEOTIDE SEQUENCE [LARGE SCALE GENOMIC DNA]</scope>
    <source>
        <strain evidence="11">B35_G9</strain>
    </source>
</reference>
<dbReference type="NCBIfam" id="TIGR02729">
    <property type="entry name" value="Obg_CgtA"/>
    <property type="match status" value="1"/>
</dbReference>
<gene>
    <name evidence="7" type="primary">obg</name>
    <name evidence="11" type="ORF">DRP44_03865</name>
</gene>
<dbReference type="InterPro" id="IPR006073">
    <property type="entry name" value="GTP-bd"/>
</dbReference>
<dbReference type="PROSITE" id="PS00905">
    <property type="entry name" value="GTP1_OBG"/>
    <property type="match status" value="1"/>
</dbReference>
<dbReference type="Proteomes" id="UP000282321">
    <property type="component" value="Unassembled WGS sequence"/>
</dbReference>
<protein>
    <recommendedName>
        <fullName evidence="7">GTPase Obg</fullName>
        <ecNumber evidence="7">3.6.5.-</ecNumber>
    </recommendedName>
    <alternativeName>
        <fullName evidence="7">GTP-binding protein Obg</fullName>
    </alternativeName>
</protein>
<evidence type="ECO:0000259" key="9">
    <source>
        <dbReference type="PROSITE" id="PS51710"/>
    </source>
</evidence>
<keyword evidence="3 7" id="KW-0547">Nucleotide-binding</keyword>
<proteinExistence type="inferred from homology"/>
<comment type="similarity">
    <text evidence="1 7">Belongs to the TRAFAC class OBG-HflX-like GTPase superfamily. OBG GTPase family.</text>
</comment>
<feature type="binding site" evidence="7">
    <location>
        <begin position="280"/>
        <end position="283"/>
    </location>
    <ligand>
        <name>GTP</name>
        <dbReference type="ChEBI" id="CHEBI:37565"/>
    </ligand>
</feature>
<keyword evidence="7" id="KW-0479">Metal-binding</keyword>
<comment type="cofactor">
    <cofactor evidence="7">
        <name>Mg(2+)</name>
        <dbReference type="ChEBI" id="CHEBI:18420"/>
    </cofactor>
</comment>
<keyword evidence="4 7" id="KW-0378">Hydrolase</keyword>
<dbReference type="PANTHER" id="PTHR11702:SF31">
    <property type="entry name" value="MITOCHONDRIAL RIBOSOME-ASSOCIATED GTPASE 2"/>
    <property type="match status" value="1"/>
</dbReference>
<feature type="binding site" evidence="7">
    <location>
        <begin position="213"/>
        <end position="216"/>
    </location>
    <ligand>
        <name>GTP</name>
        <dbReference type="ChEBI" id="CHEBI:37565"/>
    </ligand>
</feature>
<evidence type="ECO:0000256" key="2">
    <source>
        <dbReference type="ARBA" id="ARBA00022490"/>
    </source>
</evidence>
<feature type="domain" description="OBG-type G" evidence="9">
    <location>
        <begin position="161"/>
        <end position="324"/>
    </location>
</feature>
<dbReference type="EMBL" id="QNBC01000039">
    <property type="protein sequence ID" value="RKX66564.1"/>
    <property type="molecule type" value="Genomic_DNA"/>
</dbReference>
<dbReference type="PRINTS" id="PR00326">
    <property type="entry name" value="GTP1OBG"/>
</dbReference>
<dbReference type="InterPro" id="IPR027417">
    <property type="entry name" value="P-loop_NTPase"/>
</dbReference>
<feature type="binding site" evidence="7">
    <location>
        <begin position="167"/>
        <end position="174"/>
    </location>
    <ligand>
        <name>GTP</name>
        <dbReference type="ChEBI" id="CHEBI:37565"/>
    </ligand>
</feature>
<dbReference type="Gene3D" id="3.40.50.300">
    <property type="entry name" value="P-loop containing nucleotide triphosphate hydrolases"/>
    <property type="match status" value="1"/>
</dbReference>
<dbReference type="GO" id="GO:0005737">
    <property type="term" value="C:cytoplasm"/>
    <property type="evidence" value="ECO:0007669"/>
    <property type="project" value="UniProtKB-SubCell"/>
</dbReference>
<evidence type="ECO:0000256" key="6">
    <source>
        <dbReference type="ARBA" id="ARBA00023134"/>
    </source>
</evidence>
<comment type="caution">
    <text evidence="11">The sequence shown here is derived from an EMBL/GenBank/DDBJ whole genome shotgun (WGS) entry which is preliminary data.</text>
</comment>
<dbReference type="SUPFAM" id="SSF52540">
    <property type="entry name" value="P-loop containing nucleoside triphosphate hydrolases"/>
    <property type="match status" value="1"/>
</dbReference>
<dbReference type="NCBIfam" id="NF008956">
    <property type="entry name" value="PRK12299.1"/>
    <property type="match status" value="1"/>
</dbReference>
<dbReference type="PROSITE" id="PS51710">
    <property type="entry name" value="G_OBG"/>
    <property type="match status" value="1"/>
</dbReference>
<dbReference type="InterPro" id="IPR014100">
    <property type="entry name" value="GTP-bd_Obg/CgtA"/>
</dbReference>
<dbReference type="InterPro" id="IPR045086">
    <property type="entry name" value="OBG_GTPase"/>
</dbReference>
<evidence type="ECO:0000256" key="7">
    <source>
        <dbReference type="HAMAP-Rule" id="MF_01454"/>
    </source>
</evidence>
<dbReference type="CDD" id="cd01898">
    <property type="entry name" value="Obg"/>
    <property type="match status" value="1"/>
</dbReference>
<dbReference type="GO" id="GO:0042254">
    <property type="term" value="P:ribosome biogenesis"/>
    <property type="evidence" value="ECO:0007669"/>
    <property type="project" value="UniProtKB-UniRule"/>
</dbReference>
<name>A0A660S8V8_UNCT6</name>
<dbReference type="FunFam" id="2.70.210.12:FF:000001">
    <property type="entry name" value="GTPase Obg"/>
    <property type="match status" value="1"/>
</dbReference>
<dbReference type="PANTHER" id="PTHR11702">
    <property type="entry name" value="DEVELOPMENTALLY REGULATED GTP-BINDING PROTEIN-RELATED"/>
    <property type="match status" value="1"/>
</dbReference>
<dbReference type="PIRSF" id="PIRSF002401">
    <property type="entry name" value="GTP_bd_Obg/CgtA"/>
    <property type="match status" value="1"/>
</dbReference>
<evidence type="ECO:0000256" key="8">
    <source>
        <dbReference type="SAM" id="MobiDB-lite"/>
    </source>
</evidence>
<keyword evidence="6 7" id="KW-0342">GTP-binding</keyword>
<feature type="binding site" evidence="7">
    <location>
        <begin position="192"/>
        <end position="196"/>
    </location>
    <ligand>
        <name>GTP</name>
        <dbReference type="ChEBI" id="CHEBI:37565"/>
    </ligand>
</feature>
<dbReference type="Pfam" id="PF01926">
    <property type="entry name" value="MMR_HSR1"/>
    <property type="match status" value="1"/>
</dbReference>
<evidence type="ECO:0000256" key="5">
    <source>
        <dbReference type="ARBA" id="ARBA00022842"/>
    </source>
</evidence>
<evidence type="ECO:0000256" key="1">
    <source>
        <dbReference type="ARBA" id="ARBA00007699"/>
    </source>
</evidence>
<dbReference type="GO" id="GO:0000287">
    <property type="term" value="F:magnesium ion binding"/>
    <property type="evidence" value="ECO:0007669"/>
    <property type="project" value="InterPro"/>
</dbReference>
<dbReference type="NCBIfam" id="NF008955">
    <property type="entry name" value="PRK12297.1"/>
    <property type="match status" value="1"/>
</dbReference>
<keyword evidence="2 7" id="KW-0963">Cytoplasm</keyword>
<evidence type="ECO:0000313" key="12">
    <source>
        <dbReference type="Proteomes" id="UP000282321"/>
    </source>
</evidence>
<keyword evidence="5 7" id="KW-0460">Magnesium</keyword>
<feature type="domain" description="Obg" evidence="10">
    <location>
        <begin position="2"/>
        <end position="160"/>
    </location>
</feature>
<dbReference type="EC" id="3.6.5.-" evidence="7"/>
<comment type="subunit">
    <text evidence="7">Monomer.</text>
</comment>
<accession>A0A660S8V8</accession>
<dbReference type="InterPro" id="IPR006074">
    <property type="entry name" value="GTP1-OBG_CS"/>
</dbReference>
<dbReference type="GO" id="GO:0003924">
    <property type="term" value="F:GTPase activity"/>
    <property type="evidence" value="ECO:0007669"/>
    <property type="project" value="UniProtKB-UniRule"/>
</dbReference>
<feature type="region of interest" description="Disordered" evidence="8">
    <location>
        <begin position="15"/>
        <end position="43"/>
    </location>
</feature>
<feature type="binding site" evidence="7">
    <location>
        <begin position="305"/>
        <end position="307"/>
    </location>
    <ligand>
        <name>GTP</name>
        <dbReference type="ChEBI" id="CHEBI:37565"/>
    </ligand>
</feature>
<evidence type="ECO:0000256" key="4">
    <source>
        <dbReference type="ARBA" id="ARBA00022801"/>
    </source>
</evidence>
<dbReference type="InterPro" id="IPR036726">
    <property type="entry name" value="GTP1_OBG_dom_sf"/>
</dbReference>
<feature type="binding site" evidence="7">
    <location>
        <position position="194"/>
    </location>
    <ligand>
        <name>Mg(2+)</name>
        <dbReference type="ChEBI" id="CHEBI:18420"/>
    </ligand>
</feature>
<sequence>MNKFIDKAIIKVRSGKGGDGSVHLHREKYKPKGGPDGGDGGKGGDVIIIGDNNLSTLRDFKYMRKFIAENGGNGMGNNKHGKDGESVYIKVPPGTRVFDHEMNMMLFDILHHGEEHIAAYGGRGGRGNTHFKSSVRQVPLYAEEGKPGEEKILRLELLLIADVGLVGYPNAGKSTFLSAVSDAHPKIANYPFTTLIPNLGIYTDEKVKITFADIPGIIDGAHEGKGLGFEFLRHISRTSILLFIIDVTEDDPIGEYNKLLKELSIYDRKMINKKRVIAFNKIDMLEDKGKIEDLKGIGEKHFFISAKNKEGLNELLNYIKYLIYGK</sequence>
<dbReference type="GO" id="GO:0005525">
    <property type="term" value="F:GTP binding"/>
    <property type="evidence" value="ECO:0007669"/>
    <property type="project" value="UniProtKB-UniRule"/>
</dbReference>
<dbReference type="InterPro" id="IPR031167">
    <property type="entry name" value="G_OBG"/>
</dbReference>
<dbReference type="HAMAP" id="MF_01454">
    <property type="entry name" value="GTPase_Obg"/>
    <property type="match status" value="1"/>
</dbReference>
<feature type="compositionally biased region" description="Gly residues" evidence="8">
    <location>
        <begin position="34"/>
        <end position="43"/>
    </location>
</feature>
<organism evidence="11 12">
    <name type="scientific">candidate division TA06 bacterium</name>
    <dbReference type="NCBI Taxonomy" id="2250710"/>
    <lineage>
        <taxon>Bacteria</taxon>
        <taxon>Bacteria division TA06</taxon>
    </lineage>
</organism>
<comment type="subcellular location">
    <subcellularLocation>
        <location evidence="7">Cytoplasm</location>
    </subcellularLocation>
</comment>